<sequence>MHGLINRSIQCFTRDTYGEQVWAQVMERADTGYVGFEAMLSYEDDVSYQVLDALALVLSRTRQEVMEDIGTYLVSHEKIGAVRRLLRFSGVTFADFLHSLDELHERVRLAVPELIVPQLTLKEHASGRFSLHSAWEHPDFGYVVMGLLRGMADDYGALVFMDHQGVTKYGEVISIEVVEADFAEGRSFMLGSDAEAAHG</sequence>
<dbReference type="AlphaFoldDB" id="A0A8J7LPQ3"/>
<evidence type="ECO:0000313" key="3">
    <source>
        <dbReference type="Proteomes" id="UP000640583"/>
    </source>
</evidence>
<dbReference type="GO" id="GO:0020037">
    <property type="term" value="F:heme binding"/>
    <property type="evidence" value="ECO:0007669"/>
    <property type="project" value="InterPro"/>
</dbReference>
<dbReference type="InterPro" id="IPR024096">
    <property type="entry name" value="NO_sig/Golgi_transp_ligand-bd"/>
</dbReference>
<dbReference type="EMBL" id="JADCKQ010000003">
    <property type="protein sequence ID" value="MBI1493127.1"/>
    <property type="molecule type" value="Genomic_DNA"/>
</dbReference>
<evidence type="ECO:0000259" key="1">
    <source>
        <dbReference type="Pfam" id="PF07700"/>
    </source>
</evidence>
<name>A0A8J7LPQ3_9RHOB</name>
<keyword evidence="3" id="KW-1185">Reference proteome</keyword>
<accession>A0A8J7LPQ3</accession>
<feature type="domain" description="Heme NO-binding" evidence="1">
    <location>
        <begin position="2"/>
        <end position="157"/>
    </location>
</feature>
<dbReference type="PANTHER" id="PTHR45655">
    <property type="entry name" value="GUANYLATE CYCLASE SOLUBLE SUBUNIT BETA-2"/>
    <property type="match status" value="1"/>
</dbReference>
<proteinExistence type="predicted"/>
<dbReference type="Proteomes" id="UP000640583">
    <property type="component" value="Unassembled WGS sequence"/>
</dbReference>
<dbReference type="Gene3D" id="3.90.1520.10">
    <property type="entry name" value="H-NOX domain"/>
    <property type="match status" value="1"/>
</dbReference>
<reference evidence="2" key="1">
    <citation type="submission" date="2020-10" db="EMBL/GenBank/DDBJ databases">
        <title>Paenihalocynthiibacter styelae gen. nov., sp. nov., isolated from stalked sea squirt Styela clava.</title>
        <authorList>
            <person name="Kim Y.-O."/>
            <person name="Yoon J.-H."/>
        </authorList>
    </citation>
    <scope>NUCLEOTIDE SEQUENCE</scope>
    <source>
        <strain evidence="2">MYP1-1</strain>
    </source>
</reference>
<evidence type="ECO:0000313" key="2">
    <source>
        <dbReference type="EMBL" id="MBI1493127.1"/>
    </source>
</evidence>
<dbReference type="SUPFAM" id="SSF111126">
    <property type="entry name" value="Ligand-binding domain in the NO signalling and Golgi transport"/>
    <property type="match status" value="1"/>
</dbReference>
<dbReference type="Pfam" id="PF07700">
    <property type="entry name" value="HNOB"/>
    <property type="match status" value="1"/>
</dbReference>
<dbReference type="InterPro" id="IPR011644">
    <property type="entry name" value="Heme_NO-bd"/>
</dbReference>
<protein>
    <submittedName>
        <fullName evidence="2">Heme NO-binding domain-containing protein</fullName>
    </submittedName>
</protein>
<organism evidence="2 3">
    <name type="scientific">Halocynthiibacter styelae</name>
    <dbReference type="NCBI Taxonomy" id="2761955"/>
    <lineage>
        <taxon>Bacteria</taxon>
        <taxon>Pseudomonadati</taxon>
        <taxon>Pseudomonadota</taxon>
        <taxon>Alphaproteobacteria</taxon>
        <taxon>Rhodobacterales</taxon>
        <taxon>Paracoccaceae</taxon>
        <taxon>Halocynthiibacter</taxon>
    </lineage>
</organism>
<dbReference type="PANTHER" id="PTHR45655:SF13">
    <property type="entry name" value="SOLUBLE GUANYLATE CYCLASE GCY-32-RELATED"/>
    <property type="match status" value="1"/>
</dbReference>
<comment type="caution">
    <text evidence="2">The sequence shown here is derived from an EMBL/GenBank/DDBJ whole genome shotgun (WGS) entry which is preliminary data.</text>
</comment>
<dbReference type="InterPro" id="IPR038158">
    <property type="entry name" value="H-NOX_domain_sf"/>
</dbReference>
<dbReference type="RefSeq" id="WP_228847979.1">
    <property type="nucleotide sequence ID" value="NZ_JADCKQ010000003.1"/>
</dbReference>
<gene>
    <name evidence="2" type="ORF">H1D41_05695</name>
</gene>